<sequence>MDSIKEIWGAGNLRLCSSTATWAIVLWVASVSGAGAETCIAPVRPFVPSEPKSVQEYRDLIQRDFEAYVQDIQEHFRCLGDERARAFEEAREVSDEYGQFLDRAAQ</sequence>
<accession>A0A0P1EV74</accession>
<proteinExistence type="predicted"/>
<name>A0A0P1EV74_9RHOB</name>
<dbReference type="Proteomes" id="UP000051298">
    <property type="component" value="Unassembled WGS sequence"/>
</dbReference>
<reference evidence="1 2" key="1">
    <citation type="submission" date="2015-09" db="EMBL/GenBank/DDBJ databases">
        <authorList>
            <consortium name="Swine Surveillance"/>
        </authorList>
    </citation>
    <scope>NUCLEOTIDE SEQUENCE [LARGE SCALE GENOMIC DNA]</scope>
    <source>
        <strain evidence="1 2">CECT 5294</strain>
    </source>
</reference>
<organism evidence="1 2">
    <name type="scientific">Thalassobacter stenotrophicus</name>
    <dbReference type="NCBI Taxonomy" id="266809"/>
    <lineage>
        <taxon>Bacteria</taxon>
        <taxon>Pseudomonadati</taxon>
        <taxon>Pseudomonadota</taxon>
        <taxon>Alphaproteobacteria</taxon>
        <taxon>Rhodobacterales</taxon>
        <taxon>Roseobacteraceae</taxon>
        <taxon>Thalassobacter</taxon>
    </lineage>
</organism>
<gene>
    <name evidence="1" type="ORF">THS5294_00030</name>
</gene>
<evidence type="ECO:0000313" key="2">
    <source>
        <dbReference type="Proteomes" id="UP000051298"/>
    </source>
</evidence>
<evidence type="ECO:0000313" key="1">
    <source>
        <dbReference type="EMBL" id="CUH58752.1"/>
    </source>
</evidence>
<protein>
    <submittedName>
        <fullName evidence="1">Uncharacterized protein</fullName>
    </submittedName>
</protein>
<dbReference type="EMBL" id="CYRX01000004">
    <property type="protein sequence ID" value="CUH58752.1"/>
    <property type="molecule type" value="Genomic_DNA"/>
</dbReference>
<dbReference type="AlphaFoldDB" id="A0A0P1EV74"/>